<dbReference type="PANTHER" id="PTHR30483">
    <property type="entry name" value="LEUCINE-SPECIFIC-BINDING PROTEIN"/>
    <property type="match status" value="1"/>
</dbReference>
<keyword evidence="7" id="KW-1185">Reference proteome</keyword>
<dbReference type="PANTHER" id="PTHR30483:SF38">
    <property type="entry name" value="BLR7848 PROTEIN"/>
    <property type="match status" value="1"/>
</dbReference>
<dbReference type="Proteomes" id="UP001247754">
    <property type="component" value="Unassembled WGS sequence"/>
</dbReference>
<evidence type="ECO:0000256" key="4">
    <source>
        <dbReference type="SAM" id="SignalP"/>
    </source>
</evidence>
<dbReference type="PROSITE" id="PS51318">
    <property type="entry name" value="TAT"/>
    <property type="match status" value="1"/>
</dbReference>
<dbReference type="RefSeq" id="WP_310458868.1">
    <property type="nucleotide sequence ID" value="NZ_JAVKPH010000032.1"/>
</dbReference>
<evidence type="ECO:0000256" key="1">
    <source>
        <dbReference type="ARBA" id="ARBA00010062"/>
    </source>
</evidence>
<keyword evidence="3" id="KW-0029">Amino-acid transport</keyword>
<dbReference type="Gene3D" id="3.40.50.2300">
    <property type="match status" value="2"/>
</dbReference>
<organism evidence="6 7">
    <name type="scientific">Ruixingdingia sedimenti</name>
    <dbReference type="NCBI Taxonomy" id="3073604"/>
    <lineage>
        <taxon>Bacteria</taxon>
        <taxon>Pseudomonadati</taxon>
        <taxon>Pseudomonadota</taxon>
        <taxon>Alphaproteobacteria</taxon>
        <taxon>Rhodobacterales</taxon>
        <taxon>Paracoccaceae</taxon>
        <taxon>Ruixingdingia</taxon>
    </lineage>
</organism>
<comment type="caution">
    <text evidence="6">The sequence shown here is derived from an EMBL/GenBank/DDBJ whole genome shotgun (WGS) entry which is preliminary data.</text>
</comment>
<dbReference type="InterPro" id="IPR006311">
    <property type="entry name" value="TAT_signal"/>
</dbReference>
<feature type="signal peptide" evidence="4">
    <location>
        <begin position="1"/>
        <end position="30"/>
    </location>
</feature>
<feature type="chain" id="PRO_5045763296" evidence="4">
    <location>
        <begin position="31"/>
        <end position="399"/>
    </location>
</feature>
<feature type="domain" description="Leucine-binding protein" evidence="5">
    <location>
        <begin position="34"/>
        <end position="367"/>
    </location>
</feature>
<evidence type="ECO:0000313" key="7">
    <source>
        <dbReference type="Proteomes" id="UP001247754"/>
    </source>
</evidence>
<evidence type="ECO:0000256" key="2">
    <source>
        <dbReference type="ARBA" id="ARBA00022729"/>
    </source>
</evidence>
<proteinExistence type="inferred from homology"/>
<name>A0ABU1FCV0_9RHOB</name>
<dbReference type="Pfam" id="PF13458">
    <property type="entry name" value="Peripla_BP_6"/>
    <property type="match status" value="1"/>
</dbReference>
<keyword evidence="2 4" id="KW-0732">Signal</keyword>
<dbReference type="InterPro" id="IPR028082">
    <property type="entry name" value="Peripla_BP_I"/>
</dbReference>
<dbReference type="InterPro" id="IPR051010">
    <property type="entry name" value="BCAA_transport"/>
</dbReference>
<sequence length="399" mass="43921">MKRNNTFGRRAFLAAAVAMAAAFPFSAASAQETYRIVSLLDYSGPFANRGTPVEQMQRLLVDWYNETRGAERGIVLEFEPVDTGYDQAKTVQAYERAVQDPSLIGIVTFGSPNVIAIQNRLPENRIPAVHGGPAYSLMEPGSWVFTPLNDYARYYAAAVDWKLASWEGADPLKVAFVTFDGSSGRDWAAVFQTLIADKNAELVLSEFISPRALDVAVNAERIMDEDPDMVILATTDQLQPLILGELHASGFDMTRVVNSQHEGLALLAMLGVAPEVYEGTYEVTSENYVDQTTEAYQIYDARKDRYQSRWSADTLLHFPSIVVLLDAIDRAAEKAGGARIDGAAVYAELANGTFDGRGLLQEIKFQNDVDPTLGVRSVVMLQQRDGKIETVSDFLPLAE</sequence>
<dbReference type="SUPFAM" id="SSF53822">
    <property type="entry name" value="Periplasmic binding protein-like I"/>
    <property type="match status" value="1"/>
</dbReference>
<keyword evidence="3" id="KW-0813">Transport</keyword>
<protein>
    <submittedName>
        <fullName evidence="6">ABC transporter substrate-binding protein</fullName>
    </submittedName>
</protein>
<dbReference type="InterPro" id="IPR028081">
    <property type="entry name" value="Leu-bd"/>
</dbReference>
<gene>
    <name evidence="6" type="ORF">RGD00_19070</name>
</gene>
<accession>A0ABU1FCV0</accession>
<evidence type="ECO:0000259" key="5">
    <source>
        <dbReference type="Pfam" id="PF13458"/>
    </source>
</evidence>
<evidence type="ECO:0000256" key="3">
    <source>
        <dbReference type="ARBA" id="ARBA00022970"/>
    </source>
</evidence>
<dbReference type="EMBL" id="JAVKPH010000032">
    <property type="protein sequence ID" value="MDR5654717.1"/>
    <property type="molecule type" value="Genomic_DNA"/>
</dbReference>
<reference evidence="6 7" key="1">
    <citation type="submission" date="2023-09" db="EMBL/GenBank/DDBJ databases">
        <title>Xinfangfangia sedmenti sp. nov., isolated the sedment.</title>
        <authorList>
            <person name="Xu L."/>
        </authorList>
    </citation>
    <scope>NUCLEOTIDE SEQUENCE [LARGE SCALE GENOMIC DNA]</scope>
    <source>
        <strain evidence="6 7">LG-4</strain>
    </source>
</reference>
<evidence type="ECO:0000313" key="6">
    <source>
        <dbReference type="EMBL" id="MDR5654717.1"/>
    </source>
</evidence>
<comment type="similarity">
    <text evidence="1">Belongs to the leucine-binding protein family.</text>
</comment>